<feature type="disulfide bond" evidence="6">
    <location>
        <begin position="227"/>
        <end position="230"/>
    </location>
</feature>
<feature type="domain" description="Vitellogenin" evidence="8">
    <location>
        <begin position="46"/>
        <end position="685"/>
    </location>
</feature>
<evidence type="ECO:0000313" key="11">
    <source>
        <dbReference type="Proteomes" id="UP001482620"/>
    </source>
</evidence>
<feature type="disulfide bond" evidence="6">
    <location>
        <begin position="184"/>
        <end position="210"/>
    </location>
</feature>
<dbReference type="Pfam" id="PF09172">
    <property type="entry name" value="Vit_open_b-sht"/>
    <property type="match status" value="1"/>
</dbReference>
<dbReference type="InterPro" id="IPR015255">
    <property type="entry name" value="Vitellinogen_open_b-sht"/>
</dbReference>
<name>A0ABV0TW89_9TELE</name>
<dbReference type="SMART" id="SM00216">
    <property type="entry name" value="VWD"/>
    <property type="match status" value="1"/>
</dbReference>
<dbReference type="Pfam" id="PF00094">
    <property type="entry name" value="VWD"/>
    <property type="match status" value="1"/>
</dbReference>
<dbReference type="InterPro" id="IPR001747">
    <property type="entry name" value="Vitellogenin_N"/>
</dbReference>
<dbReference type="SMART" id="SM00638">
    <property type="entry name" value="LPD_N"/>
    <property type="match status" value="1"/>
</dbReference>
<dbReference type="Gene3D" id="2.20.50.20">
    <property type="entry name" value="Lipovitellin. Chain A, domain 3"/>
    <property type="match status" value="2"/>
</dbReference>
<dbReference type="Gene3D" id="2.30.230.10">
    <property type="entry name" value="Lipovitellin, beta-sheet shell regions, chain A"/>
    <property type="match status" value="1"/>
</dbReference>
<dbReference type="InterPro" id="IPR037088">
    <property type="entry name" value="Vitellinogen_b-sht_shell_sf"/>
</dbReference>
<feature type="domain" description="VWFD" evidence="9">
    <location>
        <begin position="1439"/>
        <end position="1615"/>
    </location>
</feature>
<reference evidence="10 11" key="1">
    <citation type="submission" date="2021-06" db="EMBL/GenBank/DDBJ databases">
        <authorList>
            <person name="Palmer J.M."/>
        </authorList>
    </citation>
    <scope>NUCLEOTIDE SEQUENCE [LARGE SCALE GENOMIC DNA]</scope>
    <source>
        <strain evidence="11">if_2019</strain>
        <tissue evidence="10">Muscle</tissue>
    </source>
</reference>
<dbReference type="SUPFAM" id="SSF56968">
    <property type="entry name" value="Lipovitellin-phosvitin complex, beta-sheet shell regions"/>
    <property type="match status" value="3"/>
</dbReference>
<dbReference type="Gene3D" id="2.20.90.10">
    <property type="entry name" value="Vitellinogen, beta-sheet shell domain"/>
    <property type="match status" value="1"/>
</dbReference>
<keyword evidence="2" id="KW-0732">Signal</keyword>
<dbReference type="InterPro" id="IPR015819">
    <property type="entry name" value="Lipid_transp_b-sht_shell"/>
</dbReference>
<accession>A0ABV0TW89</accession>
<keyword evidence="1" id="KW-0597">Phosphoprotein</keyword>
<dbReference type="PROSITE" id="PS51233">
    <property type="entry name" value="VWFD"/>
    <property type="match status" value="1"/>
</dbReference>
<dbReference type="Pfam" id="PF09175">
    <property type="entry name" value="Vit_b-sht_shell"/>
    <property type="match status" value="1"/>
</dbReference>
<dbReference type="InterPro" id="IPR015816">
    <property type="entry name" value="Vitellinogen_b-sht_N"/>
</dbReference>
<evidence type="ECO:0000313" key="10">
    <source>
        <dbReference type="EMBL" id="MEQ2236789.1"/>
    </source>
</evidence>
<dbReference type="InterPro" id="IPR001846">
    <property type="entry name" value="VWF_type-D"/>
</dbReference>
<dbReference type="Gene3D" id="1.25.10.20">
    <property type="entry name" value="Vitellinogen, superhelical"/>
    <property type="match status" value="1"/>
</dbReference>
<evidence type="ECO:0000259" key="9">
    <source>
        <dbReference type="PROSITE" id="PS51233"/>
    </source>
</evidence>
<dbReference type="SUPFAM" id="SSF48431">
    <property type="entry name" value="Lipovitellin-phosvitin complex, superhelical domain"/>
    <property type="match status" value="1"/>
</dbReference>
<evidence type="ECO:0000256" key="6">
    <source>
        <dbReference type="PROSITE-ProRule" id="PRU00557"/>
    </source>
</evidence>
<dbReference type="PROSITE" id="PS51211">
    <property type="entry name" value="VITELLOGENIN"/>
    <property type="match status" value="1"/>
</dbReference>
<keyword evidence="11" id="KW-1185">Reference proteome</keyword>
<evidence type="ECO:0000256" key="2">
    <source>
        <dbReference type="ARBA" id="ARBA00022729"/>
    </source>
</evidence>
<dbReference type="InterPro" id="IPR050733">
    <property type="entry name" value="Vitellogenin/Apolipophorin"/>
</dbReference>
<evidence type="ECO:0000259" key="8">
    <source>
        <dbReference type="PROSITE" id="PS51211"/>
    </source>
</evidence>
<protein>
    <submittedName>
        <fullName evidence="10">Vitellogenin-2</fullName>
    </submittedName>
</protein>
<feature type="region of interest" description="Disordered" evidence="7">
    <location>
        <begin position="1106"/>
        <end position="1187"/>
    </location>
</feature>
<dbReference type="SMART" id="SM01170">
    <property type="entry name" value="DUF1944"/>
    <property type="match status" value="1"/>
</dbReference>
<comment type="caution">
    <text evidence="10">The sequence shown here is derived from an EMBL/GenBank/DDBJ whole genome shotgun (WGS) entry which is preliminary data.</text>
</comment>
<evidence type="ECO:0000256" key="7">
    <source>
        <dbReference type="SAM" id="MobiDB-lite"/>
    </source>
</evidence>
<evidence type="ECO:0000256" key="5">
    <source>
        <dbReference type="ARBA" id="ARBA00023180"/>
    </source>
</evidence>
<keyword evidence="5" id="KW-0325">Glycoprotein</keyword>
<dbReference type="PANTHER" id="PTHR23345:SF9">
    <property type="entry name" value="VITELLOGENIN-RELATED"/>
    <property type="match status" value="1"/>
</dbReference>
<feature type="compositionally biased region" description="Low complexity" evidence="7">
    <location>
        <begin position="1159"/>
        <end position="1187"/>
    </location>
</feature>
<keyword evidence="3" id="KW-0758">Storage protein</keyword>
<dbReference type="InterPro" id="IPR015817">
    <property type="entry name" value="Vitellinogen_open_b-sht_sub1"/>
</dbReference>
<feature type="compositionally biased region" description="Low complexity" evidence="7">
    <location>
        <begin position="1111"/>
        <end position="1143"/>
    </location>
</feature>
<sequence length="1709" mass="189855">MTANHGFKKETFCYSRSHPPAMKVLFVLALAVALVAGTQVSFAPEFAAGKTYEYKYEGYLLGGLPEEGLARAGMKIQSKILIGAADPNSYIIKLEDPMISEYSGIWPKEVFRPATKLTSALSAQLLTPVKFEYANGVIGKVYAPAGISTTVLNIFRGVLNIFQMNIKKTQNVYNLQETGVKGVCKTHYVLSEDSKADRLHLTKTTDLNHCTDRIHMDFGMAGYTDKCAECVTRGKVFAGAISINYVMKPSASGTLILEAAATELLQYSPVNIVNGAFQMEAKQTVTFVDIKKTPLEPIKADYIHRGSLKYEFGTELLQTPIQLLRITNTEAQIVETLNNLVSLNLGEAHEDSPLKFIELIQLLRVARYESIEALWSQFKSKSEHRHWMLSSIPAIGTHVALKFIKEKIVAGEVTSAEAAQAIMSSSHLVTADIEAIKLQEGLAMTPKIKENAALREITMLGFGTMVHKYCVENPLCPSELVRPIHDIVVSAVERRDNDELSLALKVLGNAGHPSSLKPIMKLLPGFGSSASSLEHRVHVDAALALRKIAKREPKVIQDMAVQLFMDRTLDPELRMVAAIVLFDTKLSLGLVTTLAQSLLKEPNLQVASFAYSYMKAFTKTTTPDHSTVAAACNVAIRILSPKFERLSYRYSRAFHYDHYYNPWMLGAAASAYYINDVASVLPRNVMAKARIYLSGVFVDVLEFGARSEGVQEALLKVRDVPESANRITKMKQVLKALTEWRAKPSRQPLGSLYVKVLGHEVAFANIDKEMIEKITEFATGPKIHTYGKHALDALMSGYSLKYSQPNLVIEVRCIFPSSLGLPMELSLYTAGVTAASVEVQATISPPPPEDFHPVHLLKSDISMKALVAPSVSLHTYAVMGVNNPFIQATVMSRAKVHTVIPKKMEARFDVVKGYFNYQFLPVEGVKTIASARLETVAIARDVEDLEAAKITPVLPLEPFINKNTTSMLSKTSNYLSDSLSASSELLPLQLQSQIVSNMKIPKPIVKKMCATTYTYGIEACIDIRSRNAIFLRNTPIYAIIGNHSLLVNVTPAAGPSIERIEIEVQIGEKAAEKIIKVVNLSEEEEILEDKNVLMKLKKILVPGLKNSTKASSSSSSSSRSSSSRSRSSSSSSSKTSSSSSFSRPKTKMLDLADPLNKTSKSSSSSSSSQHLRRSSSSSRSSLRSSIFSSSSMSKQELYEMNFTRDHIHQHSLSTERLKSKSSASSFEYIYNKAKYLSNTVSPAVTVLVRAIRTDHKNQGYQITAYYDRLTARVQIIVANLTENDNWRICADSMMLSYHKVMTRVTWGIECKQYNTSITAETGRVEKEPAVRVKLTWERLPNYLKKYASRVSNYLTRIVEDNGVNRTKVANDPKEIKLTVAVANETSLNVTMKTPKNTFYKLGWTLPFYLPVNNTAAELQAYQKSWIEQVTYVLTKSNAAECSVVKNTVVTFNKKKYKTEMPHSCHQVLAQDCTSEMKFIVLLKRDQTTEQNEISVKIEIIDIDMYLKDNAVVVKVNRVEISLNNLPYQHPMANIQIREREDGVSLHAPSHGLQEVFFSLNKVQVKVVDWMRGQTCGLCGKANGEVRQEYSTPNERVSRNATSFAHSWVLSAKSCRDTSECYMWLDSVKLEKQISLEGEESKCYTVEPVLRCLPGCLPVRTTSVTVGYHCVPLDSNLNRSDGLSSIYEKSIDVSETAESHLACRCTPQCT</sequence>
<comment type="caution">
    <text evidence="6">Lacks conserved residue(s) required for the propagation of feature annotation.</text>
</comment>
<proteinExistence type="predicted"/>
<dbReference type="Pfam" id="PF01347">
    <property type="entry name" value="Vitellogenin_N"/>
    <property type="match status" value="1"/>
</dbReference>
<gene>
    <name evidence="10" type="ORF">ILYODFUR_016300</name>
</gene>
<dbReference type="SMART" id="SM01169">
    <property type="entry name" value="DUF1943"/>
    <property type="match status" value="1"/>
</dbReference>
<dbReference type="PANTHER" id="PTHR23345">
    <property type="entry name" value="VITELLOGENIN-RELATED"/>
    <property type="match status" value="1"/>
</dbReference>
<keyword evidence="4 6" id="KW-1015">Disulfide bond</keyword>
<evidence type="ECO:0000256" key="1">
    <source>
        <dbReference type="ARBA" id="ARBA00022553"/>
    </source>
</evidence>
<dbReference type="InterPro" id="IPR015258">
    <property type="entry name" value="Vitellinogen_b-sht_shell"/>
</dbReference>
<organism evidence="10 11">
    <name type="scientific">Ilyodon furcidens</name>
    <name type="common">goldbreast splitfin</name>
    <dbReference type="NCBI Taxonomy" id="33524"/>
    <lineage>
        <taxon>Eukaryota</taxon>
        <taxon>Metazoa</taxon>
        <taxon>Chordata</taxon>
        <taxon>Craniata</taxon>
        <taxon>Vertebrata</taxon>
        <taxon>Euteleostomi</taxon>
        <taxon>Actinopterygii</taxon>
        <taxon>Neopterygii</taxon>
        <taxon>Teleostei</taxon>
        <taxon>Neoteleostei</taxon>
        <taxon>Acanthomorphata</taxon>
        <taxon>Ovalentaria</taxon>
        <taxon>Atherinomorphae</taxon>
        <taxon>Cyprinodontiformes</taxon>
        <taxon>Goodeidae</taxon>
        <taxon>Ilyodon</taxon>
    </lineage>
</organism>
<dbReference type="Proteomes" id="UP001482620">
    <property type="component" value="Unassembled WGS sequence"/>
</dbReference>
<evidence type="ECO:0000256" key="4">
    <source>
        <dbReference type="ARBA" id="ARBA00023157"/>
    </source>
</evidence>
<evidence type="ECO:0000256" key="3">
    <source>
        <dbReference type="ARBA" id="ARBA00022761"/>
    </source>
</evidence>
<dbReference type="Gene3D" id="2.20.80.10">
    <property type="entry name" value="Lipovitellin-phosvitin complex, chain A, domain 4"/>
    <property type="match status" value="1"/>
</dbReference>
<dbReference type="InterPro" id="IPR011030">
    <property type="entry name" value="Lipovitellin_superhlx_dom"/>
</dbReference>
<dbReference type="EMBL" id="JAHRIQ010047817">
    <property type="protein sequence ID" value="MEQ2236789.1"/>
    <property type="molecule type" value="Genomic_DNA"/>
</dbReference>